<dbReference type="EMBL" id="KZ819607">
    <property type="protein sequence ID" value="PWN31715.1"/>
    <property type="molecule type" value="Genomic_DNA"/>
</dbReference>
<proteinExistence type="inferred from homology"/>
<dbReference type="OrthoDB" id="10260614at2759"/>
<evidence type="ECO:0000256" key="7">
    <source>
        <dbReference type="SAM" id="Phobius"/>
    </source>
</evidence>
<dbReference type="GO" id="GO:0016020">
    <property type="term" value="C:membrane"/>
    <property type="evidence" value="ECO:0007669"/>
    <property type="project" value="UniProtKB-SubCell"/>
</dbReference>
<dbReference type="GO" id="GO:0006465">
    <property type="term" value="P:signal peptide processing"/>
    <property type="evidence" value="ECO:0007669"/>
    <property type="project" value="TreeGrafter"/>
</dbReference>
<dbReference type="RefSeq" id="XP_025352017.1">
    <property type="nucleotide sequence ID" value="XM_025499698.1"/>
</dbReference>
<gene>
    <name evidence="9" type="ORF">FA14DRAFT_162631</name>
</gene>
<evidence type="ECO:0000313" key="9">
    <source>
        <dbReference type="EMBL" id="PWN31715.1"/>
    </source>
</evidence>
<keyword evidence="5 7" id="KW-1133">Transmembrane helix</keyword>
<comment type="subcellular location">
    <subcellularLocation>
        <location evidence="1">Membrane</location>
        <topology evidence="1">Multi-pass membrane protein</topology>
    </subcellularLocation>
</comment>
<keyword evidence="10" id="KW-1185">Reference proteome</keyword>
<feature type="transmembrane region" description="Helical" evidence="7">
    <location>
        <begin position="431"/>
        <end position="448"/>
    </location>
</feature>
<keyword evidence="4" id="KW-0378">Hydrolase</keyword>
<dbReference type="PANTHER" id="PTHR43731:SF14">
    <property type="entry name" value="PRESENILIN-ASSOCIATED RHOMBOID-LIKE PROTEIN, MITOCHONDRIAL"/>
    <property type="match status" value="1"/>
</dbReference>
<organism evidence="9 10">
    <name type="scientific">Meira miltonrushii</name>
    <dbReference type="NCBI Taxonomy" id="1280837"/>
    <lineage>
        <taxon>Eukaryota</taxon>
        <taxon>Fungi</taxon>
        <taxon>Dikarya</taxon>
        <taxon>Basidiomycota</taxon>
        <taxon>Ustilaginomycotina</taxon>
        <taxon>Exobasidiomycetes</taxon>
        <taxon>Exobasidiales</taxon>
        <taxon>Brachybasidiaceae</taxon>
        <taxon>Meira</taxon>
    </lineage>
</organism>
<reference evidence="9 10" key="1">
    <citation type="journal article" date="2018" name="Mol. Biol. Evol.">
        <title>Broad Genomic Sampling Reveals a Smut Pathogenic Ancestry of the Fungal Clade Ustilaginomycotina.</title>
        <authorList>
            <person name="Kijpornyongpan T."/>
            <person name="Mondo S.J."/>
            <person name="Barry K."/>
            <person name="Sandor L."/>
            <person name="Lee J."/>
            <person name="Lipzen A."/>
            <person name="Pangilinan J."/>
            <person name="LaButti K."/>
            <person name="Hainaut M."/>
            <person name="Henrissat B."/>
            <person name="Grigoriev I.V."/>
            <person name="Spatafora J.W."/>
            <person name="Aime M.C."/>
        </authorList>
    </citation>
    <scope>NUCLEOTIDE SEQUENCE [LARGE SCALE GENOMIC DNA]</scope>
    <source>
        <strain evidence="9 10">MCA 3882</strain>
    </source>
</reference>
<sequence length="522" mass="58224">MIGVGLRRALTCRSSTQYGIRIPTTPIDSLSAGSSLRTYASIARTPILPVKPVWQPQRITGLPHQLNKLLSISSSRSYATHKVKVAPEHETFAERLRQAEAAEMNRVEQQEDWRIPESEAKPPKILEPILYLFVAGATAYTWAAWKTVKETKAIANGIREGSDVFGDFTSFLSARLSGDDKGASGGISEAQLRSARRHELAVRLGWRMQWLMGWCDQLYLPKGAKQAIGSAYLTVADWYLKLPEDKLVTVPVLACTTVVFLALNFSRTGAFGKNTFAFLRKNMMHIPAANRLHTMTTSVFSHLGIGHILFNSLALFSFGGAGLTAYTFLHDGNGYKLHTPEATTFYHFLAFFVTAGTFASVFSHIFTRILLQRANQAYGTEFAKRMTGRIPGLGASGAVYALVSVFAFAYPKEREMQIAFIPQLHAPAKDFLTTMISIETGFLVLSLVRARFIGFFDHAAHMGGALFGYLYFRYGNVIWESLKHEIYQQDEQFQTANYKIDKNKIQSVPVQQSRHGNPTRIV</sequence>
<comment type="similarity">
    <text evidence="2">Belongs to the peptidase S54 family.</text>
</comment>
<dbReference type="Pfam" id="PF01694">
    <property type="entry name" value="Rhomboid"/>
    <property type="match status" value="1"/>
</dbReference>
<dbReference type="InParanoid" id="A0A316V8B4"/>
<evidence type="ECO:0000256" key="4">
    <source>
        <dbReference type="ARBA" id="ARBA00022801"/>
    </source>
</evidence>
<keyword evidence="6 7" id="KW-0472">Membrane</keyword>
<feature type="transmembrane region" description="Helical" evidence="7">
    <location>
        <begin position="349"/>
        <end position="371"/>
    </location>
</feature>
<dbReference type="Proteomes" id="UP000245771">
    <property type="component" value="Unassembled WGS sequence"/>
</dbReference>
<dbReference type="STRING" id="1280837.A0A316V8B4"/>
<evidence type="ECO:0000313" key="10">
    <source>
        <dbReference type="Proteomes" id="UP000245771"/>
    </source>
</evidence>
<feature type="transmembrane region" description="Helical" evidence="7">
    <location>
        <begin position="308"/>
        <end position="329"/>
    </location>
</feature>
<dbReference type="SUPFAM" id="SSF144091">
    <property type="entry name" value="Rhomboid-like"/>
    <property type="match status" value="1"/>
</dbReference>
<dbReference type="InterPro" id="IPR050925">
    <property type="entry name" value="Rhomboid_protease_S54"/>
</dbReference>
<evidence type="ECO:0000256" key="6">
    <source>
        <dbReference type="ARBA" id="ARBA00023136"/>
    </source>
</evidence>
<keyword evidence="3 7" id="KW-0812">Transmembrane</keyword>
<evidence type="ECO:0000256" key="5">
    <source>
        <dbReference type="ARBA" id="ARBA00022989"/>
    </source>
</evidence>
<feature type="transmembrane region" description="Helical" evidence="7">
    <location>
        <begin position="392"/>
        <end position="411"/>
    </location>
</feature>
<dbReference type="InterPro" id="IPR035952">
    <property type="entry name" value="Rhomboid-like_sf"/>
</dbReference>
<dbReference type="AlphaFoldDB" id="A0A316V8B4"/>
<dbReference type="GeneID" id="37021479"/>
<feature type="domain" description="Peptidase S54 rhomboid" evidence="8">
    <location>
        <begin position="291"/>
        <end position="471"/>
    </location>
</feature>
<evidence type="ECO:0000256" key="2">
    <source>
        <dbReference type="ARBA" id="ARBA00009045"/>
    </source>
</evidence>
<protein>
    <recommendedName>
        <fullName evidence="8">Peptidase S54 rhomboid domain-containing protein</fullName>
    </recommendedName>
</protein>
<accession>A0A316V8B4</accession>
<dbReference type="GO" id="GO:0004252">
    <property type="term" value="F:serine-type endopeptidase activity"/>
    <property type="evidence" value="ECO:0007669"/>
    <property type="project" value="InterPro"/>
</dbReference>
<dbReference type="Gene3D" id="1.20.1540.10">
    <property type="entry name" value="Rhomboid-like"/>
    <property type="match status" value="1"/>
</dbReference>
<name>A0A316V8B4_9BASI</name>
<evidence type="ECO:0000256" key="3">
    <source>
        <dbReference type="ARBA" id="ARBA00022692"/>
    </source>
</evidence>
<feature type="transmembrane region" description="Helical" evidence="7">
    <location>
        <begin position="247"/>
        <end position="265"/>
    </location>
</feature>
<dbReference type="InterPro" id="IPR022764">
    <property type="entry name" value="Peptidase_S54_rhomboid_dom"/>
</dbReference>
<evidence type="ECO:0000259" key="8">
    <source>
        <dbReference type="Pfam" id="PF01694"/>
    </source>
</evidence>
<dbReference type="PANTHER" id="PTHR43731">
    <property type="entry name" value="RHOMBOID PROTEASE"/>
    <property type="match status" value="1"/>
</dbReference>
<evidence type="ECO:0000256" key="1">
    <source>
        <dbReference type="ARBA" id="ARBA00004141"/>
    </source>
</evidence>